<gene>
    <name evidence="5" type="ORF">Q760_10655</name>
</gene>
<feature type="compositionally biased region" description="Pro residues" evidence="1">
    <location>
        <begin position="355"/>
        <end position="366"/>
    </location>
</feature>
<evidence type="ECO:0000259" key="4">
    <source>
        <dbReference type="Pfam" id="PF14257"/>
    </source>
</evidence>
<feature type="compositionally biased region" description="Low complexity" evidence="1">
    <location>
        <begin position="32"/>
        <end position="44"/>
    </location>
</feature>
<reference evidence="5 6" key="1">
    <citation type="submission" date="2013-10" db="EMBL/GenBank/DDBJ databases">
        <authorList>
            <person name="Wang G."/>
            <person name="Zhuang W."/>
        </authorList>
    </citation>
    <scope>NUCLEOTIDE SEQUENCE [LARGE SCALE GENOMIC DNA]</scope>
    <source>
        <strain evidence="5 6">DSM 20118</strain>
    </source>
</reference>
<name>A0A0A0BC71_9CELL</name>
<keyword evidence="6" id="KW-1185">Reference proteome</keyword>
<feature type="signal peptide" evidence="3">
    <location>
        <begin position="1"/>
        <end position="26"/>
    </location>
</feature>
<evidence type="ECO:0000256" key="3">
    <source>
        <dbReference type="SAM" id="SignalP"/>
    </source>
</evidence>
<feature type="region of interest" description="Disordered" evidence="1">
    <location>
        <begin position="32"/>
        <end position="88"/>
    </location>
</feature>
<protein>
    <recommendedName>
        <fullName evidence="4">DUF4349 domain-containing protein</fullName>
    </recommendedName>
</protein>
<evidence type="ECO:0000313" key="6">
    <source>
        <dbReference type="Proteomes" id="UP000029833"/>
    </source>
</evidence>
<dbReference type="OrthoDB" id="186919at2"/>
<keyword evidence="2" id="KW-0472">Membrane</keyword>
<proteinExistence type="predicted"/>
<dbReference type="Proteomes" id="UP000029833">
    <property type="component" value="Unassembled WGS sequence"/>
</dbReference>
<accession>A0A0A0BC71</accession>
<feature type="transmembrane region" description="Helical" evidence="2">
    <location>
        <begin position="263"/>
        <end position="285"/>
    </location>
</feature>
<keyword evidence="2" id="KW-0812">Transmembrane</keyword>
<dbReference type="RefSeq" id="WP_052103798.1">
    <property type="nucleotide sequence ID" value="NZ_AXNT01000031.1"/>
</dbReference>
<dbReference type="EMBL" id="AXNT01000031">
    <property type="protein sequence ID" value="KGM02926.1"/>
    <property type="molecule type" value="Genomic_DNA"/>
</dbReference>
<evidence type="ECO:0000256" key="2">
    <source>
        <dbReference type="SAM" id="Phobius"/>
    </source>
</evidence>
<feature type="chain" id="PRO_5039229358" description="DUF4349 domain-containing protein" evidence="3">
    <location>
        <begin position="27"/>
        <end position="366"/>
    </location>
</feature>
<sequence>MRRHHARGRRTALLAAVPLLLVGVLAGCSASDSGGSEAASDAAGPLQEAPQAADVAGGEAGAERAAEDVGSGSRQVVTSGEVLLTSEEPRDAADEVVRLVEAADGRVDERYERAATSGQGAGAELLVRVPSDDLTPTLDALEQIGTVESVNLSAEDVTARSTDLDARIRSLQISVARMEDLLSKATTSEDLITAEVALSERQTNLETLQGQRARLAEQVALSTLRVSITEPSEEPEVAAPAPEGFRDGLAVGWESLVSMLRGLVVVLGVLLPWLVLGGLVAFGVVRLTRWVRSRRPDPVPQPYPSGPWVGAPSTGTPPAYGARAPQPGPYGGPPVAQPEASPEQSPGAPAAEQPAPDPTPNPAQER</sequence>
<evidence type="ECO:0000313" key="5">
    <source>
        <dbReference type="EMBL" id="KGM02926.1"/>
    </source>
</evidence>
<feature type="domain" description="DUF4349" evidence="4">
    <location>
        <begin position="74"/>
        <end position="285"/>
    </location>
</feature>
<dbReference type="AlphaFoldDB" id="A0A0A0BC71"/>
<keyword evidence="3" id="KW-0732">Signal</keyword>
<evidence type="ECO:0000256" key="1">
    <source>
        <dbReference type="SAM" id="MobiDB-lite"/>
    </source>
</evidence>
<dbReference type="STRING" id="1408250.Q760_10655"/>
<dbReference type="Pfam" id="PF14257">
    <property type="entry name" value="DUF4349"/>
    <property type="match status" value="1"/>
</dbReference>
<feature type="compositionally biased region" description="Pro residues" evidence="1">
    <location>
        <begin position="326"/>
        <end position="336"/>
    </location>
</feature>
<comment type="caution">
    <text evidence="5">The sequence shown here is derived from an EMBL/GenBank/DDBJ whole genome shotgun (WGS) entry which is preliminary data.</text>
</comment>
<dbReference type="InterPro" id="IPR025645">
    <property type="entry name" value="DUF4349"/>
</dbReference>
<organism evidence="5 6">
    <name type="scientific">Cellulomonas cellasea DSM 20118</name>
    <dbReference type="NCBI Taxonomy" id="1408250"/>
    <lineage>
        <taxon>Bacteria</taxon>
        <taxon>Bacillati</taxon>
        <taxon>Actinomycetota</taxon>
        <taxon>Actinomycetes</taxon>
        <taxon>Micrococcales</taxon>
        <taxon>Cellulomonadaceae</taxon>
        <taxon>Cellulomonas</taxon>
    </lineage>
</organism>
<dbReference type="PROSITE" id="PS51257">
    <property type="entry name" value="PROKAR_LIPOPROTEIN"/>
    <property type="match status" value="1"/>
</dbReference>
<keyword evidence="2" id="KW-1133">Transmembrane helix</keyword>
<feature type="region of interest" description="Disordered" evidence="1">
    <location>
        <begin position="294"/>
        <end position="366"/>
    </location>
</feature>